<proteinExistence type="predicted"/>
<keyword evidence="2" id="KW-1133">Transmembrane helix</keyword>
<feature type="transmembrane region" description="Helical" evidence="2">
    <location>
        <begin position="20"/>
        <end position="41"/>
    </location>
</feature>
<dbReference type="Proteomes" id="UP001519331">
    <property type="component" value="Unassembled WGS sequence"/>
</dbReference>
<comment type="caution">
    <text evidence="3">The sequence shown here is derived from an EMBL/GenBank/DDBJ whole genome shotgun (WGS) entry which is preliminary data.</text>
</comment>
<sequence length="198" mass="21872">MIEIYTEPDVTTSLPFEMSLLVVIGGPILIGLIAAGLVAFSRQKTRTSDDEKTEWTVAATTSIALMLIMGFFWLPERPSFNENRAARAEYDAALAENRSATEEQFTDRYGEVTFLECEGGACNPAGDTAPYDILTGDDATEDVAFRTEDGVLDEDAYLVREDSDDDKVDYTVTLMIRDGADDAHEYRPNTDEDATDPQ</sequence>
<feature type="transmembrane region" description="Helical" evidence="2">
    <location>
        <begin position="53"/>
        <end position="74"/>
    </location>
</feature>
<feature type="compositionally biased region" description="Basic and acidic residues" evidence="1">
    <location>
        <begin position="178"/>
        <end position="190"/>
    </location>
</feature>
<evidence type="ECO:0000256" key="1">
    <source>
        <dbReference type="SAM" id="MobiDB-lite"/>
    </source>
</evidence>
<protein>
    <submittedName>
        <fullName evidence="3">Uncharacterized protein</fullName>
    </submittedName>
</protein>
<evidence type="ECO:0000313" key="3">
    <source>
        <dbReference type="EMBL" id="MBP2318141.1"/>
    </source>
</evidence>
<organism evidence="3 4">
    <name type="scientific">Nesterenkonia lacusekhoensis</name>
    <dbReference type="NCBI Taxonomy" id="150832"/>
    <lineage>
        <taxon>Bacteria</taxon>
        <taxon>Bacillati</taxon>
        <taxon>Actinomycetota</taxon>
        <taxon>Actinomycetes</taxon>
        <taxon>Micrococcales</taxon>
        <taxon>Micrococcaceae</taxon>
        <taxon>Nesterenkonia</taxon>
    </lineage>
</organism>
<keyword evidence="2" id="KW-0472">Membrane</keyword>
<keyword evidence="4" id="KW-1185">Reference proteome</keyword>
<evidence type="ECO:0000256" key="2">
    <source>
        <dbReference type="SAM" id="Phobius"/>
    </source>
</evidence>
<keyword evidence="2" id="KW-0812">Transmembrane</keyword>
<reference evidence="3 4" key="1">
    <citation type="submission" date="2021-03" db="EMBL/GenBank/DDBJ databases">
        <title>Sequencing the genomes of 1000 actinobacteria strains.</title>
        <authorList>
            <person name="Klenk H.-P."/>
        </authorList>
    </citation>
    <scope>NUCLEOTIDE SEQUENCE [LARGE SCALE GENOMIC DNA]</scope>
    <source>
        <strain evidence="3 4">DSM 12544</strain>
    </source>
</reference>
<name>A0ABS4T115_9MICC</name>
<dbReference type="EMBL" id="JAGINX010000001">
    <property type="protein sequence ID" value="MBP2318141.1"/>
    <property type="molecule type" value="Genomic_DNA"/>
</dbReference>
<dbReference type="RefSeq" id="WP_210048477.1">
    <property type="nucleotide sequence ID" value="NZ_JAGINX010000001.1"/>
</dbReference>
<accession>A0ABS4T115</accession>
<evidence type="ECO:0000313" key="4">
    <source>
        <dbReference type="Proteomes" id="UP001519331"/>
    </source>
</evidence>
<gene>
    <name evidence="3" type="ORF">JOF45_001160</name>
</gene>
<feature type="region of interest" description="Disordered" evidence="1">
    <location>
        <begin position="178"/>
        <end position="198"/>
    </location>
</feature>